<proteinExistence type="predicted"/>
<dbReference type="InterPro" id="IPR056884">
    <property type="entry name" value="NPHP3-like_N"/>
</dbReference>
<dbReference type="Gene3D" id="3.40.50.300">
    <property type="entry name" value="P-loop containing nucleotide triphosphate hydrolases"/>
    <property type="match status" value="1"/>
</dbReference>
<dbReference type="OrthoDB" id="3248304at2759"/>
<dbReference type="Pfam" id="PF24883">
    <property type="entry name" value="NPHP3_N"/>
    <property type="match status" value="1"/>
</dbReference>
<dbReference type="Proteomes" id="UP000076738">
    <property type="component" value="Unassembled WGS sequence"/>
</dbReference>
<feature type="non-terminal residue" evidence="3">
    <location>
        <position position="178"/>
    </location>
</feature>
<protein>
    <recommendedName>
        <fullName evidence="2">Nephrocystin 3-like N-terminal domain-containing protein</fullName>
    </recommendedName>
</protein>
<dbReference type="InterPro" id="IPR027417">
    <property type="entry name" value="P-loop_NTPase"/>
</dbReference>
<keyword evidence="1" id="KW-0677">Repeat</keyword>
<evidence type="ECO:0000313" key="3">
    <source>
        <dbReference type="EMBL" id="KZO92997.1"/>
    </source>
</evidence>
<accession>A0A167IV96</accession>
<dbReference type="AlphaFoldDB" id="A0A167IV96"/>
<sequence length="178" mass="20114">MGRQDQDIRPNTELIDIIPVSDDVLKELPYASHARYERGKQCLENTRKDLLDDITDCINSTEDDESRIYFLHGPTGTGKSAIAHSVAVRFDDRKHLGSSFMINSAYRHPSSDILPTIARDISDLDPSFKAALYRAIKARRSDRSISDLEEQFKLYLLQPCEALEFNGSIVIVLNGLDE</sequence>
<gene>
    <name evidence="3" type="ORF">CALVIDRAFT_486722</name>
</gene>
<organism evidence="3 4">
    <name type="scientific">Calocera viscosa (strain TUFC12733)</name>
    <dbReference type="NCBI Taxonomy" id="1330018"/>
    <lineage>
        <taxon>Eukaryota</taxon>
        <taxon>Fungi</taxon>
        <taxon>Dikarya</taxon>
        <taxon>Basidiomycota</taxon>
        <taxon>Agaricomycotina</taxon>
        <taxon>Dacrymycetes</taxon>
        <taxon>Dacrymycetales</taxon>
        <taxon>Dacrymycetaceae</taxon>
        <taxon>Calocera</taxon>
    </lineage>
</organism>
<evidence type="ECO:0000313" key="4">
    <source>
        <dbReference type="Proteomes" id="UP000076738"/>
    </source>
</evidence>
<evidence type="ECO:0000259" key="2">
    <source>
        <dbReference type="Pfam" id="PF24883"/>
    </source>
</evidence>
<dbReference type="SUPFAM" id="SSF52540">
    <property type="entry name" value="P-loop containing nucleoside triphosphate hydrolases"/>
    <property type="match status" value="1"/>
</dbReference>
<reference evidence="3 4" key="1">
    <citation type="journal article" date="2016" name="Mol. Biol. Evol.">
        <title>Comparative Genomics of Early-Diverging Mushroom-Forming Fungi Provides Insights into the Origins of Lignocellulose Decay Capabilities.</title>
        <authorList>
            <person name="Nagy L.G."/>
            <person name="Riley R."/>
            <person name="Tritt A."/>
            <person name="Adam C."/>
            <person name="Daum C."/>
            <person name="Floudas D."/>
            <person name="Sun H."/>
            <person name="Yadav J.S."/>
            <person name="Pangilinan J."/>
            <person name="Larsson K.H."/>
            <person name="Matsuura K."/>
            <person name="Barry K."/>
            <person name="Labutti K."/>
            <person name="Kuo R."/>
            <person name="Ohm R.A."/>
            <person name="Bhattacharya S.S."/>
            <person name="Shirouzu T."/>
            <person name="Yoshinaga Y."/>
            <person name="Martin F.M."/>
            <person name="Grigoriev I.V."/>
            <person name="Hibbett D.S."/>
        </authorList>
    </citation>
    <scope>NUCLEOTIDE SEQUENCE [LARGE SCALE GENOMIC DNA]</scope>
    <source>
        <strain evidence="3 4">TUFC12733</strain>
    </source>
</reference>
<dbReference type="EMBL" id="KV417305">
    <property type="protein sequence ID" value="KZO92997.1"/>
    <property type="molecule type" value="Genomic_DNA"/>
</dbReference>
<feature type="domain" description="Nephrocystin 3-like N-terminal" evidence="2">
    <location>
        <begin position="60"/>
        <end position="178"/>
    </location>
</feature>
<keyword evidence="4" id="KW-1185">Reference proteome</keyword>
<name>A0A167IV96_CALVF</name>
<evidence type="ECO:0000256" key="1">
    <source>
        <dbReference type="ARBA" id="ARBA00022737"/>
    </source>
</evidence>